<feature type="transmembrane region" description="Helical" evidence="5">
    <location>
        <begin position="54"/>
        <end position="72"/>
    </location>
</feature>
<dbReference type="RefSeq" id="WP_245729767.1">
    <property type="nucleotide sequence ID" value="NZ_FOGV01000007.1"/>
</dbReference>
<organism evidence="6 7">
    <name type="scientific">Salisediminibacterium halotolerans</name>
    <dbReference type="NCBI Taxonomy" id="517425"/>
    <lineage>
        <taxon>Bacteria</taxon>
        <taxon>Bacillati</taxon>
        <taxon>Bacillota</taxon>
        <taxon>Bacilli</taxon>
        <taxon>Bacillales</taxon>
        <taxon>Bacillaceae</taxon>
        <taxon>Salisediminibacterium</taxon>
    </lineage>
</organism>
<keyword evidence="2 5" id="KW-0812">Transmembrane</keyword>
<accession>A0A1H9SM75</accession>
<evidence type="ECO:0000313" key="7">
    <source>
        <dbReference type="Proteomes" id="UP000199318"/>
    </source>
</evidence>
<dbReference type="GO" id="GO:0016020">
    <property type="term" value="C:membrane"/>
    <property type="evidence" value="ECO:0007669"/>
    <property type="project" value="UniProtKB-SubCell"/>
</dbReference>
<feature type="transmembrane region" description="Helical" evidence="5">
    <location>
        <begin position="23"/>
        <end position="42"/>
    </location>
</feature>
<keyword evidence="4 5" id="KW-0472">Membrane</keyword>
<evidence type="ECO:0000313" key="6">
    <source>
        <dbReference type="EMBL" id="SER85389.1"/>
    </source>
</evidence>
<dbReference type="InterPro" id="IPR019109">
    <property type="entry name" value="MamF_MmsF"/>
</dbReference>
<evidence type="ECO:0000256" key="5">
    <source>
        <dbReference type="SAM" id="Phobius"/>
    </source>
</evidence>
<dbReference type="Pfam" id="PF09685">
    <property type="entry name" value="MamF_MmsF"/>
    <property type="match status" value="1"/>
</dbReference>
<name>A0A1H9SM75_9BACI</name>
<dbReference type="EMBL" id="FOGV01000007">
    <property type="protein sequence ID" value="SER85389.1"/>
    <property type="molecule type" value="Genomic_DNA"/>
</dbReference>
<comment type="caution">
    <text evidence="6">The sequence shown here is derived from an EMBL/GenBank/DDBJ whole genome shotgun (WGS) entry which is preliminary data.</text>
</comment>
<feature type="transmembrane region" description="Helical" evidence="5">
    <location>
        <begin position="78"/>
        <end position="97"/>
    </location>
</feature>
<reference evidence="7" key="1">
    <citation type="submission" date="2016-10" db="EMBL/GenBank/DDBJ databases">
        <authorList>
            <person name="de Groot N.N."/>
        </authorList>
    </citation>
    <scope>NUCLEOTIDE SEQUENCE [LARGE SCALE GENOMIC DNA]</scope>
    <source>
        <strain evidence="7">10nlg</strain>
    </source>
</reference>
<dbReference type="AlphaFoldDB" id="A0A1H9SM75"/>
<gene>
    <name evidence="6" type="ORF">SAMN05444126_10742</name>
</gene>
<dbReference type="STRING" id="1464123.SAMN05444126_10742"/>
<dbReference type="PANTHER" id="PTHR36460:SF1">
    <property type="entry name" value="UPF0132 DOMAIN PROTEIN (AFU_ORTHOLOGUE AFUA_3G10255)"/>
    <property type="match status" value="1"/>
</dbReference>
<proteinExistence type="predicted"/>
<evidence type="ECO:0000256" key="2">
    <source>
        <dbReference type="ARBA" id="ARBA00022692"/>
    </source>
</evidence>
<dbReference type="PANTHER" id="PTHR36460">
    <property type="entry name" value="UPF0132 DOMAIN PROTEIN (AFU_ORTHOLOGUE AFUA_3G10255)"/>
    <property type="match status" value="1"/>
</dbReference>
<dbReference type="Proteomes" id="UP000199318">
    <property type="component" value="Unassembled WGS sequence"/>
</dbReference>
<evidence type="ECO:0000256" key="3">
    <source>
        <dbReference type="ARBA" id="ARBA00022989"/>
    </source>
</evidence>
<evidence type="ECO:0000256" key="4">
    <source>
        <dbReference type="ARBA" id="ARBA00023136"/>
    </source>
</evidence>
<protein>
    <submittedName>
        <fullName evidence="6">Uncharacterized membrane protein</fullName>
    </submittedName>
</protein>
<evidence type="ECO:0000256" key="1">
    <source>
        <dbReference type="ARBA" id="ARBA00004141"/>
    </source>
</evidence>
<keyword evidence="3 5" id="KW-1133">Transmembrane helix</keyword>
<keyword evidence="7" id="KW-1185">Reference proteome</keyword>
<comment type="subcellular location">
    <subcellularLocation>
        <location evidence="1">Membrane</location>
        <topology evidence="1">Multi-pass membrane protein</topology>
    </subcellularLocation>
</comment>
<sequence>METPNDQMGGGQKKTSTGLDENIAGLLAYLLSFVTGIIFLIIEKENSFVRFHAFQSVFLFGGLFVISIGLSLVPFIGWLLSALISPIAFVLWIVCMYKAYQGERFKLPVVGDIAEKQMKA</sequence>